<evidence type="ECO:0000313" key="2">
    <source>
        <dbReference type="EMBL" id="WUS54216.1"/>
    </source>
</evidence>
<accession>A0ABZ1W083</accession>
<evidence type="ECO:0000313" key="3">
    <source>
        <dbReference type="Proteomes" id="UP001432014"/>
    </source>
</evidence>
<feature type="compositionally biased region" description="Low complexity" evidence="1">
    <location>
        <begin position="31"/>
        <end position="49"/>
    </location>
</feature>
<dbReference type="RefSeq" id="WP_329611457.1">
    <property type="nucleotide sequence ID" value="NZ_CP108482.1"/>
</dbReference>
<feature type="region of interest" description="Disordered" evidence="1">
    <location>
        <begin position="1"/>
        <end position="164"/>
    </location>
</feature>
<reference evidence="2 3" key="1">
    <citation type="submission" date="2022-10" db="EMBL/GenBank/DDBJ databases">
        <title>The complete genomes of actinobacterial strains from the NBC collection.</title>
        <authorList>
            <person name="Joergensen T.S."/>
            <person name="Alvarez Arevalo M."/>
            <person name="Sterndorff E.B."/>
            <person name="Faurdal D."/>
            <person name="Vuksanovic O."/>
            <person name="Mourched A.-S."/>
            <person name="Charusanti P."/>
            <person name="Shaw S."/>
            <person name="Blin K."/>
            <person name="Weber T."/>
        </authorList>
    </citation>
    <scope>NUCLEOTIDE SEQUENCE [LARGE SCALE GENOMIC DNA]</scope>
    <source>
        <strain evidence="2 3">NBC_01247</strain>
    </source>
</reference>
<organism evidence="2 3">
    <name type="scientific">Kitasatospora herbaricolor</name>
    <dbReference type="NCBI Taxonomy" id="68217"/>
    <lineage>
        <taxon>Bacteria</taxon>
        <taxon>Bacillati</taxon>
        <taxon>Actinomycetota</taxon>
        <taxon>Actinomycetes</taxon>
        <taxon>Kitasatosporales</taxon>
        <taxon>Streptomycetaceae</taxon>
        <taxon>Kitasatospora</taxon>
    </lineage>
</organism>
<name>A0ABZ1W083_9ACTN</name>
<proteinExistence type="predicted"/>
<sequence length="195" mass="19117">MEQMRRRWLDAARSDDQGAPQGTGSQGTGGQHASRPGPDGADGADAASSEQALLTQLASAVLGTAAPEAEAPDTGAATTEPAGTHLASATPTATAAPQGAADTTATGDDAYLDRARAAAARRGRPDEDAPAGRAPEAGGSTSATPATEAGRPAPLREEGGFQVPSPFLRAALSRLAATGSLEGADAGRPAPAAGR</sequence>
<evidence type="ECO:0000256" key="1">
    <source>
        <dbReference type="SAM" id="MobiDB-lite"/>
    </source>
</evidence>
<keyword evidence="3" id="KW-1185">Reference proteome</keyword>
<feature type="compositionally biased region" description="Low complexity" evidence="1">
    <location>
        <begin position="89"/>
        <end position="109"/>
    </location>
</feature>
<protein>
    <submittedName>
        <fullName evidence="2">Uncharacterized protein</fullName>
    </submittedName>
</protein>
<feature type="compositionally biased region" description="Basic and acidic residues" evidence="1">
    <location>
        <begin position="1"/>
        <end position="16"/>
    </location>
</feature>
<dbReference type="EMBL" id="CP108482">
    <property type="protein sequence ID" value="WUS54216.1"/>
    <property type="molecule type" value="Genomic_DNA"/>
</dbReference>
<dbReference type="Proteomes" id="UP001432014">
    <property type="component" value="Chromosome"/>
</dbReference>
<gene>
    <name evidence="2" type="ORF">OG469_01085</name>
</gene>